<organism evidence="7 8">
    <name type="scientific">Mandrillus leucophaeus</name>
    <name type="common">Drill</name>
    <name type="synonym">Papio leucophaeus</name>
    <dbReference type="NCBI Taxonomy" id="9568"/>
    <lineage>
        <taxon>Eukaryota</taxon>
        <taxon>Metazoa</taxon>
        <taxon>Chordata</taxon>
        <taxon>Craniata</taxon>
        <taxon>Vertebrata</taxon>
        <taxon>Euteleostomi</taxon>
        <taxon>Mammalia</taxon>
        <taxon>Eutheria</taxon>
        <taxon>Euarchontoglires</taxon>
        <taxon>Primates</taxon>
        <taxon>Haplorrhini</taxon>
        <taxon>Catarrhini</taxon>
        <taxon>Cercopithecidae</taxon>
        <taxon>Cercopithecinae</taxon>
        <taxon>Mandrillus</taxon>
    </lineage>
</organism>
<reference evidence="7" key="2">
    <citation type="submission" date="2025-09" db="UniProtKB">
        <authorList>
            <consortium name="Ensembl"/>
        </authorList>
    </citation>
    <scope>IDENTIFICATION</scope>
</reference>
<evidence type="ECO:0000256" key="2">
    <source>
        <dbReference type="ARBA" id="ARBA00010704"/>
    </source>
</evidence>
<keyword evidence="4" id="KW-0967">Endosome</keyword>
<evidence type="ECO:0000256" key="6">
    <source>
        <dbReference type="ARBA" id="ARBA00023838"/>
    </source>
</evidence>
<protein>
    <recommendedName>
        <fullName evidence="6">VPS35 endosomal protein-sorting factor-like</fullName>
    </recommendedName>
</protein>
<comment type="similarity">
    <text evidence="2">Belongs to the VPS35L family.</text>
</comment>
<evidence type="ECO:0000256" key="1">
    <source>
        <dbReference type="ARBA" id="ARBA00004177"/>
    </source>
</evidence>
<evidence type="ECO:0000313" key="8">
    <source>
        <dbReference type="Proteomes" id="UP000233140"/>
    </source>
</evidence>
<keyword evidence="5" id="KW-0653">Protein transport</keyword>
<evidence type="ECO:0000256" key="5">
    <source>
        <dbReference type="ARBA" id="ARBA00022927"/>
    </source>
</evidence>
<accession>A0A2K5Y051</accession>
<dbReference type="Ensembl" id="ENSMLET00000032312.1">
    <property type="protein sequence ID" value="ENSMLEP00000008916.1"/>
    <property type="gene ID" value="ENSMLEG00000028292.1"/>
</dbReference>
<dbReference type="GO" id="GO:0015031">
    <property type="term" value="P:protein transport"/>
    <property type="evidence" value="ECO:0007669"/>
    <property type="project" value="UniProtKB-KW"/>
</dbReference>
<dbReference type="GeneTree" id="ENSGT00390000011343"/>
<keyword evidence="8" id="KW-1185">Reference proteome</keyword>
<evidence type="ECO:0000256" key="4">
    <source>
        <dbReference type="ARBA" id="ARBA00022753"/>
    </source>
</evidence>
<dbReference type="InterPro" id="IPR029705">
    <property type="entry name" value="VPS35L"/>
</dbReference>
<evidence type="ECO:0000313" key="7">
    <source>
        <dbReference type="Ensembl" id="ENSMLEP00000008916.1"/>
    </source>
</evidence>
<dbReference type="PANTHER" id="PTHR13673:SF0">
    <property type="entry name" value="VPS35 ENDOSOMAL PROTEIN-SORTING FACTOR-LIKE"/>
    <property type="match status" value="1"/>
</dbReference>
<sequence>MPPLGVLVQEKSHLCDVNSFCLGKAGTATLAMSEKVRTRLEELDDFEEGSQKELLNLTQQDYVNRIEELNQSLKDAWASDQKVKALKIVIQLVYERIFSMCVDNRSVLPDHFSPENANDTAKETCLNWFFKIASIRELIPRFYVEASILKCNKFLSKTGISECLPRLTCMIRGIGDPLVSVYARAYLCRVGMEVAPHLKETLNKNFFDFLLTFKQIHGDTVQNQLVVQGVELPSYLPLYPPAMDWIFQCISYHAPEVTAGLTRGFVSCSALLLNSVMSAFRAEFIATRSMDFIGMIKECDESGFPKHLLFRSLGLNLALADPPESDRLQILNEAWKVITKLKNPQDYINCAEVWVEYTCKHFTKREVNTVLADVIKHMTPDRAFEDSYPQLQLIIKKVIAHFHDFSVLFSVEKFLPFLDMFQKESVRVEVCKCIMDAFIKHQQEPTKDPVILNALLHVCKTMHDSVNALTLEDEKRMLSHLINGFIKMVSFGRDFEQQLSFYVESRSMFCNLEPVLVQLIHYDSATVALPACVAYCFITIPSLAGIFTRLNLYLHSGQVALANQCLSQADAFFKAAISLIPEVPKMINIDGKMRPSESFLLEFLCNFFSTLLIVPDHPEHGVLFLVRELLNVIQDYTWEDNSDEKIRIYTCVLHLLSAMSQETYLYHIDKVDSNDSLYGGDSKFLAENNKLCETVMAQILEHLKTLAKDEALKRQSSLGLSFFNSILAHGDLRNNKLNQLSVNLWHLAQRHGCADTRTMVKTLEYIKKQSKQPDMTHLTELALRLPLQTRT</sequence>
<dbReference type="AlphaFoldDB" id="A0A2K5Y051"/>
<dbReference type="GO" id="GO:0005768">
    <property type="term" value="C:endosome"/>
    <property type="evidence" value="ECO:0007669"/>
    <property type="project" value="UniProtKB-SubCell"/>
</dbReference>
<keyword evidence="3" id="KW-0813">Transport</keyword>
<reference evidence="7" key="1">
    <citation type="submission" date="2025-08" db="UniProtKB">
        <authorList>
            <consortium name="Ensembl"/>
        </authorList>
    </citation>
    <scope>IDENTIFICATION</scope>
</reference>
<gene>
    <name evidence="7" type="primary">VPS35L</name>
</gene>
<comment type="subcellular location">
    <subcellularLocation>
        <location evidence="1">Endosome</location>
    </subcellularLocation>
</comment>
<proteinExistence type="inferred from homology"/>
<evidence type="ECO:0000256" key="3">
    <source>
        <dbReference type="ARBA" id="ARBA00022448"/>
    </source>
</evidence>
<dbReference type="Proteomes" id="UP000233140">
    <property type="component" value="Unassembled WGS sequence"/>
</dbReference>
<name>A0A2K5Y051_MANLE</name>
<dbReference type="PANTHER" id="PTHR13673">
    <property type="entry name" value="ESOPHAGEAL CANCER ASSOCIATED PROTEIN"/>
    <property type="match status" value="1"/>
</dbReference>
<dbReference type="GO" id="GO:0032456">
    <property type="term" value="P:endocytic recycling"/>
    <property type="evidence" value="ECO:0007669"/>
    <property type="project" value="InterPro"/>
</dbReference>